<dbReference type="SUPFAM" id="SSF53850">
    <property type="entry name" value="Periplasmic binding protein-like II"/>
    <property type="match status" value="1"/>
</dbReference>
<keyword evidence="6" id="KW-1185">Reference proteome</keyword>
<dbReference type="Gene3D" id="3.40.190.10">
    <property type="entry name" value="Periplasmic binding protein-like II"/>
    <property type="match status" value="1"/>
</dbReference>
<protein>
    <submittedName>
        <fullName evidence="5">Peptide/nickel transport system substrate-binding protein</fullName>
    </submittedName>
</protein>
<dbReference type="PANTHER" id="PTHR30290:SF62">
    <property type="entry name" value="OLIGOPEPTIDE ABC TRANSPORTER, PERIPLASMIC OLIGOPEPTIDE-BINDING PROTEIN"/>
    <property type="match status" value="1"/>
</dbReference>
<gene>
    <name evidence="5" type="ORF">QO005_002464</name>
</gene>
<evidence type="ECO:0000313" key="6">
    <source>
        <dbReference type="Proteomes" id="UP001235269"/>
    </source>
</evidence>
<comment type="caution">
    <text evidence="5">The sequence shown here is derived from an EMBL/GenBank/DDBJ whole genome shotgun (WGS) entry which is preliminary data.</text>
</comment>
<organism evidence="5 6">
    <name type="scientific">Rhizobium paknamense</name>
    <dbReference type="NCBI Taxonomy" id="1206817"/>
    <lineage>
        <taxon>Bacteria</taxon>
        <taxon>Pseudomonadati</taxon>
        <taxon>Pseudomonadota</taxon>
        <taxon>Alphaproteobacteria</taxon>
        <taxon>Hyphomicrobiales</taxon>
        <taxon>Rhizobiaceae</taxon>
        <taxon>Rhizobium/Agrobacterium group</taxon>
        <taxon>Rhizobium</taxon>
    </lineage>
</organism>
<dbReference type="Gene3D" id="3.10.105.10">
    <property type="entry name" value="Dipeptide-binding Protein, Domain 3"/>
    <property type="match status" value="1"/>
</dbReference>
<dbReference type="Pfam" id="PF00496">
    <property type="entry name" value="SBP_bac_5"/>
    <property type="match status" value="1"/>
</dbReference>
<evidence type="ECO:0000256" key="1">
    <source>
        <dbReference type="ARBA" id="ARBA00004418"/>
    </source>
</evidence>
<name>A0ABU0ID06_9HYPH</name>
<evidence type="ECO:0000256" key="2">
    <source>
        <dbReference type="ARBA" id="ARBA00005695"/>
    </source>
</evidence>
<dbReference type="Proteomes" id="UP001235269">
    <property type="component" value="Unassembled WGS sequence"/>
</dbReference>
<feature type="chain" id="PRO_5047139302" evidence="3">
    <location>
        <begin position="23"/>
        <end position="637"/>
    </location>
</feature>
<feature type="domain" description="Solute-binding protein family 5" evidence="4">
    <location>
        <begin position="103"/>
        <end position="516"/>
    </location>
</feature>
<feature type="signal peptide" evidence="3">
    <location>
        <begin position="1"/>
        <end position="22"/>
    </location>
</feature>
<dbReference type="PANTHER" id="PTHR30290">
    <property type="entry name" value="PERIPLASMIC BINDING COMPONENT OF ABC TRANSPORTER"/>
    <property type="match status" value="1"/>
</dbReference>
<comment type="subcellular location">
    <subcellularLocation>
        <location evidence="1">Periplasm</location>
    </subcellularLocation>
</comment>
<evidence type="ECO:0000259" key="4">
    <source>
        <dbReference type="Pfam" id="PF00496"/>
    </source>
</evidence>
<evidence type="ECO:0000313" key="5">
    <source>
        <dbReference type="EMBL" id="MDQ0456123.1"/>
    </source>
</evidence>
<comment type="similarity">
    <text evidence="2">Belongs to the bacterial solute-binding protein 5 family.</text>
</comment>
<sequence length="637" mass="72854">MITRRQTLALMGTALLPMRAVAASPSAVSEPESLKSLVEAGKLPPMAERLPKTPRVIALTGPETAPGRYGGTIRRLISGPREIRYMPIDSYSRLIGYDRSFNLVPDILAAFEVQDERVFTFHLREGHRWSDGNPLTPEDFRYVWEDMFHDKKLYKGGIPNLFRIRDKEPRFEVIDALTVRYSWEDPNPDFLAELASPVATRLMMPSAYLKQFHRKYQSKERLEQLAKENGVEDWVALHQKMSRTVRPENPELPTLDAWMPRTSPPAQQFVFERNPFYHRVDENGLQLPYIDRVVLNVGSGDLVPAKTGTGESDLQTTNLDFADYTFLKSAEKRYPIKVDLWKRTQGSRVALIPNLNCKDLIWRQALWDVRVRRALSIAVNRDEINKAVFFGLAQPSANAVLPESPLFREQYRQAWAGFDPDEANRLLDEAGLARESRYGMRHLSDGRPCNIIIETTGEAGFESDVLELISDHWRRIGIRVFVHVSHRELFRRRIVNGETVMAVWWGLDNGVPTADMSPRELAPTADDQLQWPLWGLHHLSGGGDGRPAELPEAQKLLDLYHEWRRAAALAEREGVWHEMLSLFTDQVFTIGLVNGTLQPIVHSKRLRNVPEKGLYGFDPTSYLGVYMPDTFWYEGEA</sequence>
<proteinExistence type="inferred from homology"/>
<dbReference type="RefSeq" id="WP_307158328.1">
    <property type="nucleotide sequence ID" value="NZ_JAUSWH010000007.1"/>
</dbReference>
<dbReference type="EMBL" id="JAUSWH010000007">
    <property type="protein sequence ID" value="MDQ0456123.1"/>
    <property type="molecule type" value="Genomic_DNA"/>
</dbReference>
<accession>A0ABU0ID06</accession>
<keyword evidence="3" id="KW-0732">Signal</keyword>
<reference evidence="5 6" key="1">
    <citation type="submission" date="2023-07" db="EMBL/GenBank/DDBJ databases">
        <title>Genomic Encyclopedia of Type Strains, Phase IV (KMG-IV): sequencing the most valuable type-strain genomes for metagenomic binning, comparative biology and taxonomic classification.</title>
        <authorList>
            <person name="Goeker M."/>
        </authorList>
    </citation>
    <scope>NUCLEOTIDE SEQUENCE [LARGE SCALE GENOMIC DNA]</scope>
    <source>
        <strain evidence="5 6">DSM 100301</strain>
    </source>
</reference>
<dbReference type="InterPro" id="IPR000914">
    <property type="entry name" value="SBP_5_dom"/>
</dbReference>
<evidence type="ECO:0000256" key="3">
    <source>
        <dbReference type="SAM" id="SignalP"/>
    </source>
</evidence>
<dbReference type="InterPro" id="IPR039424">
    <property type="entry name" value="SBP_5"/>
</dbReference>
<dbReference type="CDD" id="cd08500">
    <property type="entry name" value="PBP2_NikA_DppA_OppA_like_4"/>
    <property type="match status" value="1"/>
</dbReference>